<name>F5RCN1_METUF</name>
<accession>F5RCN1</accession>
<sequence>MDHDINQLGDRLDILLGRFRALHDENIVLRNRVAALEGENKVLGDKVAAAREKVSGLLERLPQE</sequence>
<evidence type="ECO:0000313" key="2">
    <source>
        <dbReference type="Proteomes" id="UP000005019"/>
    </source>
</evidence>
<dbReference type="EMBL" id="AFHG01000048">
    <property type="protein sequence ID" value="EGK71811.1"/>
    <property type="molecule type" value="Genomic_DNA"/>
</dbReference>
<dbReference type="AlphaFoldDB" id="F5RCN1"/>
<organism evidence="1 2">
    <name type="scientific">Methyloversatilis universalis (strain ATCC BAA-1314 / DSM 25237 / JCM 13912 / CCUG 52030 / FAM5)</name>
    <dbReference type="NCBI Taxonomy" id="1000565"/>
    <lineage>
        <taxon>Bacteria</taxon>
        <taxon>Pseudomonadati</taxon>
        <taxon>Pseudomonadota</taxon>
        <taxon>Betaproteobacteria</taxon>
        <taxon>Nitrosomonadales</taxon>
        <taxon>Sterolibacteriaceae</taxon>
        <taxon>Methyloversatilis</taxon>
    </lineage>
</organism>
<protein>
    <recommendedName>
        <fullName evidence="3">Cell division protein ZapB</fullName>
    </recommendedName>
</protein>
<dbReference type="Proteomes" id="UP000005019">
    <property type="component" value="Unassembled WGS sequence"/>
</dbReference>
<keyword evidence="2" id="KW-1185">Reference proteome</keyword>
<evidence type="ECO:0008006" key="3">
    <source>
        <dbReference type="Google" id="ProtNLM"/>
    </source>
</evidence>
<evidence type="ECO:0000313" key="1">
    <source>
        <dbReference type="EMBL" id="EGK71811.1"/>
    </source>
</evidence>
<dbReference type="STRING" id="1000565.METUNv1_02035"/>
<gene>
    <name evidence="1" type="ORF">METUNv1_02035</name>
</gene>
<dbReference type="OrthoDB" id="8564231at2"/>
<comment type="caution">
    <text evidence="1">The sequence shown here is derived from an EMBL/GenBank/DDBJ whole genome shotgun (WGS) entry which is preliminary data.</text>
</comment>
<reference evidence="1 2" key="1">
    <citation type="journal article" date="2011" name="J. Bacteriol.">
        <title>Genome sequence of Methyloversatilis universalis FAM5T, a methylotrophic representative of the order Rhodocyclales.</title>
        <authorList>
            <person name="Kittichotirat W."/>
            <person name="Good N.M."/>
            <person name="Hall R."/>
            <person name="Bringel F."/>
            <person name="Lajus A."/>
            <person name="Medigue C."/>
            <person name="Smalley N.E."/>
            <person name="Beck D."/>
            <person name="Bumgarner R."/>
            <person name="Vuilleumier S."/>
            <person name="Kalyuzhnaya M.G."/>
        </authorList>
    </citation>
    <scope>NUCLEOTIDE SEQUENCE [LARGE SCALE GENOMIC DNA]</scope>
    <source>
        <strain evidence="2">ATCC BAA-1314 / JCM 13912 / FAM5</strain>
    </source>
</reference>
<proteinExistence type="predicted"/>